<sequence length="248" mass="27134">MKYKALFLDLDGTTIPNKSDGMPSEKVREAIHKAKALVFVCIATSRPLVIAKHIIDHLDIRGLCVVNDATQIYDPVKKKFLQTIYVDSTCIPNIVRIAKRFGVKLMMNNGRSERVAGDGWKREKICSLYIPTVTPGIAQRIIDELTKIPNIAVHKIPSWTAGEICISVSHASATKFYCVMTVAKMLDIAPKEMIGVGDGYNDYPLLSACGLKIAMGNAAPELKAIADFIAPSVDEDGVATVIEKFILS</sequence>
<dbReference type="InterPro" id="IPR006379">
    <property type="entry name" value="HAD-SF_hydro_IIB"/>
</dbReference>
<comment type="caution">
    <text evidence="1">The sequence shown here is derived from an EMBL/GenBank/DDBJ whole genome shotgun (WGS) entry which is preliminary data.</text>
</comment>
<evidence type="ECO:0000313" key="1">
    <source>
        <dbReference type="EMBL" id="OGG30609.1"/>
    </source>
</evidence>
<dbReference type="SUPFAM" id="SSF56784">
    <property type="entry name" value="HAD-like"/>
    <property type="match status" value="1"/>
</dbReference>
<dbReference type="InterPro" id="IPR036412">
    <property type="entry name" value="HAD-like_sf"/>
</dbReference>
<gene>
    <name evidence="1" type="ORF">A2973_03995</name>
</gene>
<proteinExistence type="predicted"/>
<dbReference type="GO" id="GO:0000287">
    <property type="term" value="F:magnesium ion binding"/>
    <property type="evidence" value="ECO:0007669"/>
    <property type="project" value="TreeGrafter"/>
</dbReference>
<dbReference type="AlphaFoldDB" id="A0A1F6B114"/>
<dbReference type="GO" id="GO:0005829">
    <property type="term" value="C:cytosol"/>
    <property type="evidence" value="ECO:0007669"/>
    <property type="project" value="TreeGrafter"/>
</dbReference>
<protein>
    <recommendedName>
        <fullName evidence="3">Haloacid dehalogenase</fullName>
    </recommendedName>
</protein>
<dbReference type="STRING" id="1798396.A2973_03995"/>
<dbReference type="Proteomes" id="UP000176409">
    <property type="component" value="Unassembled WGS sequence"/>
</dbReference>
<organism evidence="1 2">
    <name type="scientific">Candidatus Gottesmanbacteria bacterium RIFCSPLOWO2_01_FULL_49_10</name>
    <dbReference type="NCBI Taxonomy" id="1798396"/>
    <lineage>
        <taxon>Bacteria</taxon>
        <taxon>Candidatus Gottesmaniibacteriota</taxon>
    </lineage>
</organism>
<dbReference type="Gene3D" id="3.90.1070.10">
    <property type="match status" value="1"/>
</dbReference>
<dbReference type="InterPro" id="IPR023214">
    <property type="entry name" value="HAD_sf"/>
</dbReference>
<dbReference type="EMBL" id="MFJZ01000012">
    <property type="protein sequence ID" value="OGG30609.1"/>
    <property type="molecule type" value="Genomic_DNA"/>
</dbReference>
<dbReference type="GO" id="GO:0016791">
    <property type="term" value="F:phosphatase activity"/>
    <property type="evidence" value="ECO:0007669"/>
    <property type="project" value="TreeGrafter"/>
</dbReference>
<name>A0A1F6B114_9BACT</name>
<dbReference type="PANTHER" id="PTHR10000">
    <property type="entry name" value="PHOSPHOSERINE PHOSPHATASE"/>
    <property type="match status" value="1"/>
</dbReference>
<dbReference type="Pfam" id="PF08282">
    <property type="entry name" value="Hydrolase_3"/>
    <property type="match status" value="2"/>
</dbReference>
<accession>A0A1F6B114</accession>
<dbReference type="PANTHER" id="PTHR10000:SF8">
    <property type="entry name" value="HAD SUPERFAMILY HYDROLASE-LIKE, TYPE 3"/>
    <property type="match status" value="1"/>
</dbReference>
<dbReference type="Gene3D" id="3.40.50.1000">
    <property type="entry name" value="HAD superfamily/HAD-like"/>
    <property type="match status" value="1"/>
</dbReference>
<evidence type="ECO:0008006" key="3">
    <source>
        <dbReference type="Google" id="ProtNLM"/>
    </source>
</evidence>
<dbReference type="NCBIfam" id="TIGR01484">
    <property type="entry name" value="HAD-SF-IIB"/>
    <property type="match status" value="1"/>
</dbReference>
<reference evidence="1 2" key="1">
    <citation type="journal article" date="2016" name="Nat. Commun.">
        <title>Thousands of microbial genomes shed light on interconnected biogeochemical processes in an aquifer system.</title>
        <authorList>
            <person name="Anantharaman K."/>
            <person name="Brown C.T."/>
            <person name="Hug L.A."/>
            <person name="Sharon I."/>
            <person name="Castelle C.J."/>
            <person name="Probst A.J."/>
            <person name="Thomas B.C."/>
            <person name="Singh A."/>
            <person name="Wilkins M.J."/>
            <person name="Karaoz U."/>
            <person name="Brodie E.L."/>
            <person name="Williams K.H."/>
            <person name="Hubbard S.S."/>
            <person name="Banfield J.F."/>
        </authorList>
    </citation>
    <scope>NUCLEOTIDE SEQUENCE [LARGE SCALE GENOMIC DNA]</scope>
</reference>
<evidence type="ECO:0000313" key="2">
    <source>
        <dbReference type="Proteomes" id="UP000176409"/>
    </source>
</evidence>